<dbReference type="PRINTS" id="PR00248">
    <property type="entry name" value="GPCRMGR"/>
</dbReference>
<evidence type="ECO:0000256" key="13">
    <source>
        <dbReference type="SAM" id="SignalP"/>
    </source>
</evidence>
<evidence type="ECO:0000256" key="10">
    <source>
        <dbReference type="RuleBase" id="RU362114"/>
    </source>
</evidence>
<dbReference type="GO" id="GO:0016020">
    <property type="term" value="C:membrane"/>
    <property type="evidence" value="ECO:0007669"/>
    <property type="project" value="UniProtKB-SubCell"/>
</dbReference>
<dbReference type="InterPro" id="IPR018123">
    <property type="entry name" value="WWE-dom_subgr"/>
</dbReference>
<dbReference type="PROSITE" id="PS51059">
    <property type="entry name" value="PARP_CATALYTIC"/>
    <property type="match status" value="1"/>
</dbReference>
<evidence type="ECO:0000256" key="12">
    <source>
        <dbReference type="SAM" id="Phobius"/>
    </source>
</evidence>
<dbReference type="Gene3D" id="3.90.228.10">
    <property type="match status" value="1"/>
</dbReference>
<protein>
    <recommendedName>
        <fullName evidence="10">Poly [ADP-ribose] polymerase</fullName>
        <shortName evidence="10">PARP</shortName>
        <ecNumber evidence="10">2.4.2.-</ecNumber>
    </recommendedName>
</protein>
<keyword evidence="4 12" id="KW-1133">Transmembrane helix</keyword>
<dbReference type="Gene3D" id="3.30.720.50">
    <property type="match status" value="1"/>
</dbReference>
<evidence type="ECO:0000256" key="11">
    <source>
        <dbReference type="SAM" id="Coils"/>
    </source>
</evidence>
<dbReference type="GO" id="GO:0005634">
    <property type="term" value="C:nucleus"/>
    <property type="evidence" value="ECO:0007669"/>
    <property type="project" value="UniProtKB-SubCell"/>
</dbReference>
<dbReference type="SUPFAM" id="SSF53822">
    <property type="entry name" value="Periplasmic binding protein-like I"/>
    <property type="match status" value="1"/>
</dbReference>
<feature type="domain" description="WWE" evidence="14">
    <location>
        <begin position="830"/>
        <end position="914"/>
    </location>
</feature>
<dbReference type="GO" id="GO:0003950">
    <property type="term" value="F:NAD+ poly-ADP-ribosyltransferase activity"/>
    <property type="evidence" value="ECO:0007669"/>
    <property type="project" value="UniProtKB-UniRule"/>
</dbReference>
<keyword evidence="6" id="KW-0675">Receptor</keyword>
<dbReference type="PANTHER" id="PTHR45740">
    <property type="entry name" value="POLY [ADP-RIBOSE] POLYMERASE"/>
    <property type="match status" value="1"/>
</dbReference>
<dbReference type="AlphaFoldDB" id="A0A7R9ZAW1"/>
<gene>
    <name evidence="16" type="ORF">TDUB1175_LOCUS14305</name>
</gene>
<dbReference type="InterPro" id="IPR012317">
    <property type="entry name" value="Poly(ADP-ribose)pol_cat_dom"/>
</dbReference>
<feature type="domain" description="PARP catalytic" evidence="15">
    <location>
        <begin position="562"/>
        <end position="796"/>
    </location>
</feature>
<evidence type="ECO:0000256" key="3">
    <source>
        <dbReference type="ARBA" id="ARBA00022692"/>
    </source>
</evidence>
<evidence type="ECO:0000256" key="8">
    <source>
        <dbReference type="ARBA" id="ARBA00023242"/>
    </source>
</evidence>
<dbReference type="PANTHER" id="PTHR45740:SF2">
    <property type="entry name" value="POLY [ADP-RIBOSE] POLYMERASE"/>
    <property type="match status" value="1"/>
</dbReference>
<dbReference type="InterPro" id="IPR028082">
    <property type="entry name" value="Peripla_BP_I"/>
</dbReference>
<name>A0A7R9ZAW1_9STRA</name>
<feature type="transmembrane region" description="Helical" evidence="12">
    <location>
        <begin position="493"/>
        <end position="514"/>
    </location>
</feature>
<feature type="signal peptide" evidence="13">
    <location>
        <begin position="1"/>
        <end position="27"/>
    </location>
</feature>
<dbReference type="InterPro" id="IPR037197">
    <property type="entry name" value="WWE_dom_sf"/>
</dbReference>
<comment type="similarity">
    <text evidence="9">Belongs to the ARTD/PARP family.</text>
</comment>
<dbReference type="InterPro" id="IPR001828">
    <property type="entry name" value="ANF_lig-bd_rcpt"/>
</dbReference>
<evidence type="ECO:0000313" key="16">
    <source>
        <dbReference type="EMBL" id="CAD8315513.1"/>
    </source>
</evidence>
<dbReference type="Pfam" id="PF00644">
    <property type="entry name" value="PARP"/>
    <property type="match status" value="1"/>
</dbReference>
<dbReference type="Pfam" id="PF01094">
    <property type="entry name" value="ANF_receptor"/>
    <property type="match status" value="1"/>
</dbReference>
<dbReference type="Gene3D" id="3.40.50.2300">
    <property type="match status" value="3"/>
</dbReference>
<dbReference type="GO" id="GO:0004930">
    <property type="term" value="F:G protein-coupled receptor activity"/>
    <property type="evidence" value="ECO:0007669"/>
    <property type="project" value="InterPro"/>
</dbReference>
<dbReference type="GO" id="GO:0008270">
    <property type="term" value="F:zinc ion binding"/>
    <property type="evidence" value="ECO:0007669"/>
    <property type="project" value="InterPro"/>
</dbReference>
<evidence type="ECO:0000259" key="14">
    <source>
        <dbReference type="PROSITE" id="PS50918"/>
    </source>
</evidence>
<keyword evidence="7" id="KW-0325">Glycoprotein</keyword>
<dbReference type="PROSITE" id="PS50918">
    <property type="entry name" value="WWE"/>
    <property type="match status" value="1"/>
</dbReference>
<evidence type="ECO:0000256" key="6">
    <source>
        <dbReference type="ARBA" id="ARBA00023170"/>
    </source>
</evidence>
<evidence type="ECO:0000259" key="15">
    <source>
        <dbReference type="PROSITE" id="PS51059"/>
    </source>
</evidence>
<accession>A0A7R9ZAW1</accession>
<evidence type="ECO:0000256" key="5">
    <source>
        <dbReference type="ARBA" id="ARBA00023136"/>
    </source>
</evidence>
<evidence type="ECO:0000256" key="1">
    <source>
        <dbReference type="ARBA" id="ARBA00004123"/>
    </source>
</evidence>
<dbReference type="Pfam" id="PF02825">
    <property type="entry name" value="WWE"/>
    <property type="match status" value="1"/>
</dbReference>
<keyword evidence="3 12" id="KW-0812">Transmembrane</keyword>
<comment type="subcellular location">
    <subcellularLocation>
        <location evidence="2">Membrane</location>
        <topology evidence="2">Multi-pass membrane protein</topology>
    </subcellularLocation>
    <subcellularLocation>
        <location evidence="1">Nucleus</location>
    </subcellularLocation>
</comment>
<reference evidence="16" key="1">
    <citation type="submission" date="2021-01" db="EMBL/GenBank/DDBJ databases">
        <authorList>
            <person name="Corre E."/>
            <person name="Pelletier E."/>
            <person name="Niang G."/>
            <person name="Scheremetjew M."/>
            <person name="Finn R."/>
            <person name="Kale V."/>
            <person name="Holt S."/>
            <person name="Cochrane G."/>
            <person name="Meng A."/>
            <person name="Brown T."/>
            <person name="Cohen L."/>
        </authorList>
    </citation>
    <scope>NUCLEOTIDE SEQUENCE</scope>
    <source>
        <strain evidence="16">CCMP147</strain>
    </source>
</reference>
<organism evidence="16">
    <name type="scientific">Pseudictyota dubia</name>
    <dbReference type="NCBI Taxonomy" id="2749911"/>
    <lineage>
        <taxon>Eukaryota</taxon>
        <taxon>Sar</taxon>
        <taxon>Stramenopiles</taxon>
        <taxon>Ochrophyta</taxon>
        <taxon>Bacillariophyta</taxon>
        <taxon>Mediophyceae</taxon>
        <taxon>Biddulphiophycidae</taxon>
        <taxon>Eupodiscales</taxon>
        <taxon>Odontellaceae</taxon>
        <taxon>Pseudictyota</taxon>
    </lineage>
</organism>
<keyword evidence="10" id="KW-0520">NAD</keyword>
<feature type="coiled-coil region" evidence="11">
    <location>
        <begin position="523"/>
        <end position="564"/>
    </location>
</feature>
<keyword evidence="8" id="KW-0539">Nucleus</keyword>
<sequence>MSISDLSLKKPHALVVLLLLGLQVVDSDEASCGEGTIFDGTSDTCVCDNASCNTSSSPTSHAEAYGLVYVAGLFDTVNFDWGRELFDFTVGLINDKTDGWFDDILDDGTTLVTVVEDAGCDPKVALPAYWDLKTEWGHPLHGVVGCRCSSASTAVARVAALEGVPVVSPASSSARLSDAEEFSSFFRLVGPDDERGQVGGLINLLRTMGWDRVTVLQTDTAYTSDLATSFGNAWVGYHESDETTGATSWTGEVAYSHTIGLNADGSLDEDSARTALASVPTSEPRINSRVIVLLAHDQHAYPLLRLAQESNFQPDTIWVGTAAWAGRTPPQEQGLLPTGYIGLEPFRNQDAVYQDFLARLQGEQAIQGREVMSELPDYAAETMHDSLIALTMALSRVKPEDRDNGEKVLSALRDVSFSGLSGPVSFTAEGDRANPRYGIVNWQNGEWKEVGEASPNLNGTSVRLSEICWAESGCGLPAAPSEKYPVPPPKLPVWVWVVIPVCIVVAMALGFRYWRSHKKKNMLKEEMKQMKGIDSELADLEEKVKQAKKRQASLIQQRAGLQETPSTWSDSTEMLVEVFPDNDEYWDVCGKLRETMDDAWITKVWRIQNHPLWNYYNFHKNRLSTNGIDHNERSVWHGTSSLDPGIIYNDQQDGFMMQFSQRGFWGRGIYFALKSSYSHSYSFRPRGSAPTERPEGSGDEREMFLAKLLVGNEIMMDRDKSSSAAAECRDLTVPPTDPATNQKYNTVTGYTAGSQVWIVYENGRAYPDYLVRYYRGSRNHKKTPFETKEEAMKAKEVQPEQPVAAGRSWSWFRDDAAADQAEQGLSSSVTFTKGSGAPSDAAVWEYLDATGKWKRYDAASQGKIENVYQQFSAGSSPVSTLQIKSGEWRYEIDVDSMKQTNIEHSNRTKRKIRRRQV</sequence>
<evidence type="ECO:0000256" key="9">
    <source>
        <dbReference type="ARBA" id="ARBA00024347"/>
    </source>
</evidence>
<dbReference type="SUPFAM" id="SSF117839">
    <property type="entry name" value="WWE domain"/>
    <property type="match status" value="1"/>
</dbReference>
<feature type="chain" id="PRO_5031136377" description="Poly [ADP-ribose] polymerase" evidence="13">
    <location>
        <begin position="28"/>
        <end position="917"/>
    </location>
</feature>
<dbReference type="SMART" id="SM00678">
    <property type="entry name" value="WWE"/>
    <property type="match status" value="1"/>
</dbReference>
<keyword evidence="10" id="KW-0808">Transferase</keyword>
<dbReference type="EMBL" id="HBED01028777">
    <property type="protein sequence ID" value="CAD8315513.1"/>
    <property type="molecule type" value="Transcribed_RNA"/>
</dbReference>
<proteinExistence type="inferred from homology"/>
<dbReference type="InterPro" id="IPR051712">
    <property type="entry name" value="ARTD-AVP"/>
</dbReference>
<dbReference type="SUPFAM" id="SSF56399">
    <property type="entry name" value="ADP-ribosylation"/>
    <property type="match status" value="1"/>
</dbReference>
<evidence type="ECO:0000256" key="4">
    <source>
        <dbReference type="ARBA" id="ARBA00022989"/>
    </source>
</evidence>
<keyword evidence="13" id="KW-0732">Signal</keyword>
<keyword evidence="5 12" id="KW-0472">Membrane</keyword>
<dbReference type="GO" id="GO:1990404">
    <property type="term" value="F:NAD+-protein mono-ADP-ribosyltransferase activity"/>
    <property type="evidence" value="ECO:0007669"/>
    <property type="project" value="TreeGrafter"/>
</dbReference>
<dbReference type="InterPro" id="IPR004170">
    <property type="entry name" value="WWE_dom"/>
</dbReference>
<evidence type="ECO:0000256" key="2">
    <source>
        <dbReference type="ARBA" id="ARBA00004141"/>
    </source>
</evidence>
<keyword evidence="10" id="KW-0328">Glycosyltransferase</keyword>
<dbReference type="EC" id="2.4.2.-" evidence="10"/>
<dbReference type="InterPro" id="IPR000337">
    <property type="entry name" value="GPCR_3"/>
</dbReference>
<keyword evidence="11" id="KW-0175">Coiled coil</keyword>
<evidence type="ECO:0000256" key="7">
    <source>
        <dbReference type="ARBA" id="ARBA00023180"/>
    </source>
</evidence>